<comment type="caution">
    <text evidence="1">The sequence shown here is derived from an EMBL/GenBank/DDBJ whole genome shotgun (WGS) entry which is preliminary data.</text>
</comment>
<name>A0A9P6VEN6_9HELO</name>
<keyword evidence="2" id="KW-1185">Reference proteome</keyword>
<proteinExistence type="predicted"/>
<dbReference type="Proteomes" id="UP000785200">
    <property type="component" value="Unassembled WGS sequence"/>
</dbReference>
<accession>A0A9P6VEN6</accession>
<organism evidence="1 2">
    <name type="scientific">Hyphodiscus hymeniophilus</name>
    <dbReference type="NCBI Taxonomy" id="353542"/>
    <lineage>
        <taxon>Eukaryota</taxon>
        <taxon>Fungi</taxon>
        <taxon>Dikarya</taxon>
        <taxon>Ascomycota</taxon>
        <taxon>Pezizomycotina</taxon>
        <taxon>Leotiomycetes</taxon>
        <taxon>Helotiales</taxon>
        <taxon>Hyphodiscaceae</taxon>
        <taxon>Hyphodiscus</taxon>
    </lineage>
</organism>
<gene>
    <name evidence="1" type="ORF">D0Z07_7573</name>
</gene>
<reference evidence="1" key="1">
    <citation type="submission" date="2019-07" db="EMBL/GenBank/DDBJ databases">
        <title>Hyphodiscus hymeniophilus genome sequencing and assembly.</title>
        <authorList>
            <person name="Kramer G."/>
            <person name="Nodwell J."/>
        </authorList>
    </citation>
    <scope>NUCLEOTIDE SEQUENCE</scope>
    <source>
        <strain evidence="1">ATCC 34498</strain>
    </source>
</reference>
<dbReference type="AlphaFoldDB" id="A0A9P6VEN6"/>
<protein>
    <submittedName>
        <fullName evidence="1">Uncharacterized protein</fullName>
    </submittedName>
</protein>
<dbReference type="EMBL" id="VNKQ01000015">
    <property type="protein sequence ID" value="KAG0646459.1"/>
    <property type="molecule type" value="Genomic_DNA"/>
</dbReference>
<evidence type="ECO:0000313" key="2">
    <source>
        <dbReference type="Proteomes" id="UP000785200"/>
    </source>
</evidence>
<evidence type="ECO:0000313" key="1">
    <source>
        <dbReference type="EMBL" id="KAG0646459.1"/>
    </source>
</evidence>
<sequence length="105" mass="11494">MSRLWPHTPYAEDQPFSRSILTTHVLTRAIQTGSLIGGLVSFDLYLLPRVARYFNVLPSLQKRIPTASFPRLFLRSSGVGTVAGLGIGARVGGQWAGEAWLVVLD</sequence>
<dbReference type="OrthoDB" id="544298at2759"/>